<reference evidence="5 6" key="1">
    <citation type="submission" date="2014-12" db="EMBL/GenBank/DDBJ databases">
        <title>Genome sequencing of Photobacterium gaetbulicola AD005a.</title>
        <authorList>
            <person name="Adrian T.G.S."/>
            <person name="Chan K.G."/>
        </authorList>
    </citation>
    <scope>NUCLEOTIDE SEQUENCE [LARGE SCALE GENOMIC DNA]</scope>
    <source>
        <strain evidence="5 6">AD005a</strain>
    </source>
</reference>
<proteinExistence type="inferred from homology"/>
<evidence type="ECO:0000256" key="1">
    <source>
        <dbReference type="ARBA" id="ARBA00002850"/>
    </source>
</evidence>
<dbReference type="GO" id="GO:0005737">
    <property type="term" value="C:cytoplasm"/>
    <property type="evidence" value="ECO:0007669"/>
    <property type="project" value="UniProtKB-SubCell"/>
</dbReference>
<dbReference type="SUPFAM" id="SSF75169">
    <property type="entry name" value="DsrEFH-like"/>
    <property type="match status" value="1"/>
</dbReference>
<dbReference type="PANTHER" id="PTHR38780:SF1">
    <property type="entry name" value="PROTEIN TUSC"/>
    <property type="match status" value="1"/>
</dbReference>
<dbReference type="Gene3D" id="3.40.1260.10">
    <property type="entry name" value="DsrEFH-like"/>
    <property type="match status" value="1"/>
</dbReference>
<dbReference type="NCBIfam" id="TIGR03010">
    <property type="entry name" value="sulf_tusC_dsrF"/>
    <property type="match status" value="1"/>
</dbReference>
<evidence type="ECO:0000256" key="4">
    <source>
        <dbReference type="ARBA" id="ARBA00017149"/>
    </source>
</evidence>
<dbReference type="InterPro" id="IPR017462">
    <property type="entry name" value="Sulphur_relay_TusC/DsrF"/>
</dbReference>
<protein>
    <recommendedName>
        <fullName evidence="4">Protein TusC homolog</fullName>
    </recommendedName>
</protein>
<sequence length="118" mass="13099">MTTLGFVFRQAPHGVASGREGLDAVLATSAYSEDISLFFHGDGVYQLLDGQQPKDILSRDYIATFKMLELYDIEQVYVCLQSLQARGLTTDDLLIDVIACEAAEFSDHLHACHRVLAF</sequence>
<name>A0A0B9GRF2_9GAMM</name>
<evidence type="ECO:0000313" key="5">
    <source>
        <dbReference type="EMBL" id="KHT59317.1"/>
    </source>
</evidence>
<comment type="caution">
    <text evidence="5">The sequence shown here is derived from an EMBL/GenBank/DDBJ whole genome shotgun (WGS) entry which is preliminary data.</text>
</comment>
<dbReference type="InterPro" id="IPR003787">
    <property type="entry name" value="Sulphur_relay_DsrE/F-like"/>
</dbReference>
<dbReference type="InterPro" id="IPR027396">
    <property type="entry name" value="DsrEFH-like"/>
</dbReference>
<organism evidence="5 6">
    <name type="scientific">Photobacterium gaetbulicola</name>
    <dbReference type="NCBI Taxonomy" id="1295392"/>
    <lineage>
        <taxon>Bacteria</taxon>
        <taxon>Pseudomonadati</taxon>
        <taxon>Pseudomonadota</taxon>
        <taxon>Gammaproteobacteria</taxon>
        <taxon>Vibrionales</taxon>
        <taxon>Vibrionaceae</taxon>
        <taxon>Photobacterium</taxon>
    </lineage>
</organism>
<accession>A0A0B9GRF2</accession>
<dbReference type="EMBL" id="JWLZ01000213">
    <property type="protein sequence ID" value="KHT59317.1"/>
    <property type="molecule type" value="Genomic_DNA"/>
</dbReference>
<evidence type="ECO:0000313" key="6">
    <source>
        <dbReference type="Proteomes" id="UP000031278"/>
    </source>
</evidence>
<dbReference type="RefSeq" id="WP_039468934.1">
    <property type="nucleotide sequence ID" value="NZ_JWLZ01000213.1"/>
</dbReference>
<dbReference type="Proteomes" id="UP000031278">
    <property type="component" value="Unassembled WGS sequence"/>
</dbReference>
<dbReference type="PANTHER" id="PTHR38780">
    <property type="entry name" value="PROTEIN TUSC"/>
    <property type="match status" value="1"/>
</dbReference>
<evidence type="ECO:0000256" key="3">
    <source>
        <dbReference type="ARBA" id="ARBA00005996"/>
    </source>
</evidence>
<comment type="subcellular location">
    <subcellularLocation>
        <location evidence="2">Cytoplasm</location>
    </subcellularLocation>
</comment>
<evidence type="ECO:0000256" key="2">
    <source>
        <dbReference type="ARBA" id="ARBA00004496"/>
    </source>
</evidence>
<comment type="similarity">
    <text evidence="3">Belongs to the DsrF/TusC family.</text>
</comment>
<gene>
    <name evidence="5" type="ORF">RJ45_24240</name>
</gene>
<comment type="function">
    <text evidence="1">Could be part of a sulfur-relay system.</text>
</comment>
<dbReference type="NCBIfam" id="NF001238">
    <property type="entry name" value="PRK00211.1"/>
    <property type="match status" value="1"/>
</dbReference>
<dbReference type="AlphaFoldDB" id="A0A0B9GRF2"/>
<dbReference type="Pfam" id="PF02635">
    <property type="entry name" value="DsrE"/>
    <property type="match status" value="1"/>
</dbReference>